<dbReference type="AlphaFoldDB" id="A0A563VJS0"/>
<organism evidence="2 3">
    <name type="scientific">Hyella patelloides LEGE 07179</name>
    <dbReference type="NCBI Taxonomy" id="945734"/>
    <lineage>
        <taxon>Bacteria</taxon>
        <taxon>Bacillati</taxon>
        <taxon>Cyanobacteriota</taxon>
        <taxon>Cyanophyceae</taxon>
        <taxon>Pleurocapsales</taxon>
        <taxon>Hyellaceae</taxon>
        <taxon>Hyella</taxon>
    </lineage>
</organism>
<evidence type="ECO:0000256" key="1">
    <source>
        <dbReference type="SAM" id="SignalP"/>
    </source>
</evidence>
<accession>A0A563VJS0</accession>
<feature type="signal peptide" evidence="1">
    <location>
        <begin position="1"/>
        <end position="30"/>
    </location>
</feature>
<protein>
    <submittedName>
        <fullName evidence="2">Uncharacterized protein</fullName>
    </submittedName>
</protein>
<dbReference type="Proteomes" id="UP000320055">
    <property type="component" value="Unassembled WGS sequence"/>
</dbReference>
<name>A0A563VJS0_9CYAN</name>
<evidence type="ECO:0000313" key="2">
    <source>
        <dbReference type="EMBL" id="VEP11651.1"/>
    </source>
</evidence>
<gene>
    <name evidence="2" type="ORF">H1P_1120008</name>
</gene>
<proteinExistence type="predicted"/>
<reference evidence="2 3" key="1">
    <citation type="submission" date="2019-01" db="EMBL/GenBank/DDBJ databases">
        <authorList>
            <person name="Brito A."/>
        </authorList>
    </citation>
    <scope>NUCLEOTIDE SEQUENCE [LARGE SCALE GENOMIC DNA]</scope>
    <source>
        <strain evidence="2">1</strain>
    </source>
</reference>
<sequence length="195" mass="21172">MNPQQTLVKIDAAIFLSIFLNLASWQPAGAELVNTFSFTNIHGNIGGTVTGKITFDNLNPGDNATDVAADSVIVESISPSLPEWEGVGGMELNKNLLDLDDVSIKGNVWNIVKGVITGGFLEAQVVVEKEENTIRETVTVGQDVEDFLEKGEGFWGSSLSIDLGRNGGRFNWQFYDIHDAPSGTLIFLESSEEHK</sequence>
<feature type="chain" id="PRO_5022100132" evidence="1">
    <location>
        <begin position="31"/>
        <end position="195"/>
    </location>
</feature>
<keyword evidence="1" id="KW-0732">Signal</keyword>
<dbReference type="EMBL" id="CAACVJ010000016">
    <property type="protein sequence ID" value="VEP11651.1"/>
    <property type="molecule type" value="Genomic_DNA"/>
</dbReference>
<evidence type="ECO:0000313" key="3">
    <source>
        <dbReference type="Proteomes" id="UP000320055"/>
    </source>
</evidence>
<keyword evidence="3" id="KW-1185">Reference proteome</keyword>